<evidence type="ECO:0000256" key="1">
    <source>
        <dbReference type="SAM" id="MobiDB-lite"/>
    </source>
</evidence>
<dbReference type="Gene3D" id="1.20.58.1540">
    <property type="entry name" value="Actin interacting protein 3, C-terminal domain"/>
    <property type="match status" value="1"/>
</dbReference>
<gene>
    <name evidence="2" type="ORF">O3P69_013048</name>
</gene>
<dbReference type="EMBL" id="JARAKH010000026">
    <property type="protein sequence ID" value="KAK8390200.1"/>
    <property type="molecule type" value="Genomic_DNA"/>
</dbReference>
<comment type="caution">
    <text evidence="2">The sequence shown here is derived from an EMBL/GenBank/DDBJ whole genome shotgun (WGS) entry which is preliminary data.</text>
</comment>
<dbReference type="AlphaFoldDB" id="A0AAW0TRS2"/>
<accession>A0AAW0TRS2</accession>
<dbReference type="InterPro" id="IPR051825">
    <property type="entry name" value="SRCIN1"/>
</dbReference>
<dbReference type="PANTHER" id="PTHR22741">
    <property type="entry name" value="P140CAP/SNIP-RELATED"/>
    <property type="match status" value="1"/>
</dbReference>
<dbReference type="GO" id="GO:0005737">
    <property type="term" value="C:cytoplasm"/>
    <property type="evidence" value="ECO:0007669"/>
    <property type="project" value="TreeGrafter"/>
</dbReference>
<evidence type="ECO:0000313" key="2">
    <source>
        <dbReference type="EMBL" id="KAK8390200.1"/>
    </source>
</evidence>
<protein>
    <submittedName>
        <fullName evidence="2">Uncharacterized protein</fullName>
    </submittedName>
</protein>
<sequence>MERAICNEKFLKEEPDKLESALRRCKKLTGTLVTLKRLASVQEQRVPPLGPGGVPVGVANGDPRATSPTPTEDLRASSSKAHHLTVSLTSQPRPLSHTASLPWVWAARQAQQCHGQCASSLGSGKAVSQGCVSLRRPPGADLLLLGTHTVMTHSSVHPVPGPGRLVRCGTWGPRVPLCPLRESGRGLQTPKGIRQCLEYRHHSVTSTRQNAVASNPGGCQSCYVTAAVTKTAGMKTTLDSLVQQLSGPMQLLNAVWF</sequence>
<dbReference type="PANTHER" id="PTHR22741:SF10">
    <property type="entry name" value="COILED-COIL DOMAIN-CONTAINING PROTEIN CG32809"/>
    <property type="match status" value="1"/>
</dbReference>
<evidence type="ECO:0000313" key="3">
    <source>
        <dbReference type="Proteomes" id="UP001487740"/>
    </source>
</evidence>
<organism evidence="2 3">
    <name type="scientific">Scylla paramamosain</name>
    <name type="common">Mud crab</name>
    <dbReference type="NCBI Taxonomy" id="85552"/>
    <lineage>
        <taxon>Eukaryota</taxon>
        <taxon>Metazoa</taxon>
        <taxon>Ecdysozoa</taxon>
        <taxon>Arthropoda</taxon>
        <taxon>Crustacea</taxon>
        <taxon>Multicrustacea</taxon>
        <taxon>Malacostraca</taxon>
        <taxon>Eumalacostraca</taxon>
        <taxon>Eucarida</taxon>
        <taxon>Decapoda</taxon>
        <taxon>Pleocyemata</taxon>
        <taxon>Brachyura</taxon>
        <taxon>Eubrachyura</taxon>
        <taxon>Portunoidea</taxon>
        <taxon>Portunidae</taxon>
        <taxon>Portuninae</taxon>
        <taxon>Scylla</taxon>
    </lineage>
</organism>
<name>A0AAW0TRS2_SCYPA</name>
<proteinExistence type="predicted"/>
<keyword evidence="3" id="KW-1185">Reference proteome</keyword>
<reference evidence="2 3" key="1">
    <citation type="submission" date="2023-03" db="EMBL/GenBank/DDBJ databases">
        <title>High-quality genome of Scylla paramamosain provides insights in environmental adaptation.</title>
        <authorList>
            <person name="Zhang L."/>
        </authorList>
    </citation>
    <scope>NUCLEOTIDE SEQUENCE [LARGE SCALE GENOMIC DNA]</scope>
    <source>
        <strain evidence="2">LZ_2023a</strain>
        <tissue evidence="2">Muscle</tissue>
    </source>
</reference>
<feature type="region of interest" description="Disordered" evidence="1">
    <location>
        <begin position="46"/>
        <end position="83"/>
    </location>
</feature>
<dbReference type="Proteomes" id="UP001487740">
    <property type="component" value="Unassembled WGS sequence"/>
</dbReference>